<evidence type="ECO:0000313" key="7">
    <source>
        <dbReference type="Proteomes" id="UP000054937"/>
    </source>
</evidence>
<comment type="caution">
    <text evidence="6">The sequence shown here is derived from an EMBL/GenBank/DDBJ whole genome shotgun (WGS) entry which is preliminary data.</text>
</comment>
<reference evidence="6 7" key="1">
    <citation type="journal article" date="2015" name="Sci. Rep.">
        <title>Genome of the facultative scuticociliatosis pathogen Pseudocohnilembus persalinus provides insight into its virulence through horizontal gene transfer.</title>
        <authorList>
            <person name="Xiong J."/>
            <person name="Wang G."/>
            <person name="Cheng J."/>
            <person name="Tian M."/>
            <person name="Pan X."/>
            <person name="Warren A."/>
            <person name="Jiang C."/>
            <person name="Yuan D."/>
            <person name="Miao W."/>
        </authorList>
    </citation>
    <scope>NUCLEOTIDE SEQUENCE [LARGE SCALE GENOMIC DNA]</scope>
    <source>
        <strain evidence="6">36N120E</strain>
    </source>
</reference>
<keyword evidence="2" id="KW-0677">Repeat</keyword>
<name>A0A0V0QNQ6_PSEPJ</name>
<evidence type="ECO:0000313" key="6">
    <source>
        <dbReference type="EMBL" id="KRX03815.1"/>
    </source>
</evidence>
<dbReference type="InterPro" id="IPR051581">
    <property type="entry name" value="Ca-bind"/>
</dbReference>
<dbReference type="Pfam" id="PF13499">
    <property type="entry name" value="EF-hand_7"/>
    <property type="match status" value="1"/>
</dbReference>
<accession>A0A0V0QNQ6</accession>
<feature type="compositionally biased region" description="Basic residues" evidence="4">
    <location>
        <begin position="916"/>
        <end position="925"/>
    </location>
</feature>
<dbReference type="SMART" id="SM00054">
    <property type="entry name" value="EFh"/>
    <property type="match status" value="9"/>
</dbReference>
<feature type="region of interest" description="Disordered" evidence="4">
    <location>
        <begin position="862"/>
        <end position="945"/>
    </location>
</feature>
<evidence type="ECO:0000256" key="1">
    <source>
        <dbReference type="ARBA" id="ARBA00022723"/>
    </source>
</evidence>
<dbReference type="CDD" id="cd00051">
    <property type="entry name" value="EFh"/>
    <property type="match status" value="1"/>
</dbReference>
<feature type="compositionally biased region" description="Basic and acidic residues" evidence="4">
    <location>
        <begin position="864"/>
        <end position="878"/>
    </location>
</feature>
<dbReference type="SUPFAM" id="SSF47473">
    <property type="entry name" value="EF-hand"/>
    <property type="match status" value="5"/>
</dbReference>
<protein>
    <recommendedName>
        <fullName evidence="5">EF-hand domain-containing protein</fullName>
    </recommendedName>
</protein>
<dbReference type="InParanoid" id="A0A0V0QNQ6"/>
<feature type="domain" description="EF-hand" evidence="5">
    <location>
        <begin position="759"/>
        <end position="794"/>
    </location>
</feature>
<dbReference type="Pfam" id="PF13202">
    <property type="entry name" value="EF-hand_5"/>
    <property type="match status" value="2"/>
</dbReference>
<feature type="compositionally biased region" description="Basic and acidic residues" evidence="4">
    <location>
        <begin position="888"/>
        <end position="902"/>
    </location>
</feature>
<feature type="domain" description="EF-hand" evidence="5">
    <location>
        <begin position="145"/>
        <end position="180"/>
    </location>
</feature>
<evidence type="ECO:0000259" key="5">
    <source>
        <dbReference type="PROSITE" id="PS50222"/>
    </source>
</evidence>
<dbReference type="Proteomes" id="UP000054937">
    <property type="component" value="Unassembled WGS sequence"/>
</dbReference>
<dbReference type="InterPro" id="IPR018247">
    <property type="entry name" value="EF_Hand_1_Ca_BS"/>
</dbReference>
<sequence length="945" mass="113348">MNQINQFQRYRKLSYNNQEYQRKENYNRYLSDLALYVQKTGRDFEKIFRFFGNGKFMQKFQFFRLMQEINPIISQEDAFNVLQIIQQNLTDQQEDAWWHLFNIQNNQNFGMTNYLYIETFVKWYTEFVRKFLKFSAQLMVDTITKQKMTVDEFFHKIDYSQDKVIDYQEFKEVIQKYVKEDMNDSQVQILFNFFDYNNDQHIDLREFQDKIQRANMELNNEFEQFYQGTSEIIKELIYNLNRQYTSFQEFEKQFVNYGKVEMDLKDFGKFLRQNLTYAISSYETQLIFRQFDSDGSGSISAQEIKENLLKCWNYLNKKEKKIEQVMKQIASQIKKKNIDVNKIFNCYASNQNKEILSFLDFKKLLNDINPDLSPEEANNIIEYFDQDHNNFIDKNEFKNGIYKQLTIMGDTGIGQERPEKAIQFIIKELKTLNIQQQDIALYKLISKFSNRAVLDQNGQQKIAFQTEFNTFPDLYLEKLQFGLLFRDIDGSISQEEIDNLFYFFEPIYIQIPQNMIVEQVVTFTQFRTFLEKYYKERFYFLQHSDIILDNMVKVIKKYQRGGDLKQIFNKYADSGQEGISQNGFINLISDLQCHIKNMPFVSEKEILILFNQFDQDFSGQISYNEFNSKIEQVYKDRVSKQIECDKFITKIAIRLIKEFRSQQYLTIKSIVYNLFSKFDIDQNQILDKKEFIELLRSIIGQQPQEIYEEIFKRFDAFKSEKISAEYFWFVLEQQYQEIIRPSQDIRELIVKFVNLLYKNTDLDIEKVFKQIDQNGDNAIDFYEIGQLFNRILGETVPSSVINQIFDIFDQNNDRNINFDEFYQGLQFFCEENDLDYQIKVIKQDNNKRQVLLQKKTSDDISNSKLEKNEVNKSEDNKYNNDNNNNYNEELKNVDRNIDQHDGDDLDNIDLGENKGSKRQIPKKKSSSSQQQDLSSFEKLGKKVKK</sequence>
<dbReference type="Pfam" id="PF13833">
    <property type="entry name" value="EF-hand_8"/>
    <property type="match status" value="2"/>
</dbReference>
<dbReference type="PROSITE" id="PS50222">
    <property type="entry name" value="EF_HAND_2"/>
    <property type="match status" value="8"/>
</dbReference>
<dbReference type="InterPro" id="IPR002048">
    <property type="entry name" value="EF_hand_dom"/>
</dbReference>
<dbReference type="OrthoDB" id="8881129at2759"/>
<feature type="domain" description="EF-hand" evidence="5">
    <location>
        <begin position="287"/>
        <end position="314"/>
    </location>
</feature>
<evidence type="ECO:0000256" key="2">
    <source>
        <dbReference type="ARBA" id="ARBA00022737"/>
    </source>
</evidence>
<feature type="domain" description="EF-hand" evidence="5">
    <location>
        <begin position="182"/>
        <end position="217"/>
    </location>
</feature>
<dbReference type="GO" id="GO:0005509">
    <property type="term" value="F:calcium ion binding"/>
    <property type="evidence" value="ECO:0007669"/>
    <property type="project" value="InterPro"/>
</dbReference>
<keyword evidence="1" id="KW-0479">Metal-binding</keyword>
<proteinExistence type="predicted"/>
<gene>
    <name evidence="6" type="ORF">PPERSA_04610</name>
</gene>
<dbReference type="PANTHER" id="PTHR34524:SF6">
    <property type="entry name" value="CALCYPHOSINE LIKE"/>
    <property type="match status" value="1"/>
</dbReference>
<feature type="domain" description="EF-hand" evidence="5">
    <location>
        <begin position="666"/>
        <end position="701"/>
    </location>
</feature>
<dbReference type="EMBL" id="LDAU01000125">
    <property type="protein sequence ID" value="KRX03815.1"/>
    <property type="molecule type" value="Genomic_DNA"/>
</dbReference>
<feature type="domain" description="EF-hand" evidence="5">
    <location>
        <begin position="796"/>
        <end position="831"/>
    </location>
</feature>
<dbReference type="PROSITE" id="PS00018">
    <property type="entry name" value="EF_HAND_1"/>
    <property type="match status" value="7"/>
</dbReference>
<feature type="domain" description="EF-hand" evidence="5">
    <location>
        <begin position="372"/>
        <end position="407"/>
    </location>
</feature>
<organism evidence="6 7">
    <name type="scientific">Pseudocohnilembus persalinus</name>
    <name type="common">Ciliate</name>
    <dbReference type="NCBI Taxonomy" id="266149"/>
    <lineage>
        <taxon>Eukaryota</taxon>
        <taxon>Sar</taxon>
        <taxon>Alveolata</taxon>
        <taxon>Ciliophora</taxon>
        <taxon>Intramacronucleata</taxon>
        <taxon>Oligohymenophorea</taxon>
        <taxon>Scuticociliatia</taxon>
        <taxon>Philasterida</taxon>
        <taxon>Pseudocohnilembidae</taxon>
        <taxon>Pseudocohnilembus</taxon>
    </lineage>
</organism>
<dbReference type="InterPro" id="IPR011992">
    <property type="entry name" value="EF-hand-dom_pair"/>
</dbReference>
<evidence type="ECO:0000256" key="4">
    <source>
        <dbReference type="SAM" id="MobiDB-lite"/>
    </source>
</evidence>
<evidence type="ECO:0000256" key="3">
    <source>
        <dbReference type="ARBA" id="ARBA00022837"/>
    </source>
</evidence>
<dbReference type="AlphaFoldDB" id="A0A0V0QNQ6"/>
<keyword evidence="3" id="KW-0106">Calcium</keyword>
<dbReference type="Gene3D" id="1.10.238.10">
    <property type="entry name" value="EF-hand"/>
    <property type="match status" value="6"/>
</dbReference>
<keyword evidence="7" id="KW-1185">Reference proteome</keyword>
<feature type="domain" description="EF-hand" evidence="5">
    <location>
        <begin position="601"/>
        <end position="636"/>
    </location>
</feature>
<dbReference type="PANTHER" id="PTHR34524">
    <property type="entry name" value="CALCYPHOSIN"/>
    <property type="match status" value="1"/>
</dbReference>